<reference evidence="1 2" key="1">
    <citation type="submission" date="2020-08" db="EMBL/GenBank/DDBJ databases">
        <title>Sequencing the genomes of 1000 actinobacteria strains.</title>
        <authorList>
            <person name="Klenk H.-P."/>
        </authorList>
    </citation>
    <scope>NUCLEOTIDE SEQUENCE [LARGE SCALE GENOMIC DNA]</scope>
    <source>
        <strain evidence="1 2">DSM 45886</strain>
    </source>
</reference>
<keyword evidence="2" id="KW-1185">Reference proteome</keyword>
<sequence>MPIPDLIPIMHEPDYHTGQIGRYADGQFFACVTAAFPEGLQVGDDWPEHKRWYAVLHRFDRDGHHQGSEVWYAGTTAQGEQDVIDRADRVLTGWLSELPQPTLGDIAVRLFSVEVDGIVFGLVDESDDEYGEHVELYPNQLGFYPPWDGEYDT</sequence>
<gene>
    <name evidence="1" type="ORF">FHR38_000533</name>
</gene>
<evidence type="ECO:0000313" key="1">
    <source>
        <dbReference type="EMBL" id="MBB4956800.1"/>
    </source>
</evidence>
<name>A0A7W7SL58_9ACTN</name>
<accession>A0A7W7SL58</accession>
<dbReference type="RefSeq" id="WP_184532445.1">
    <property type="nucleotide sequence ID" value="NZ_JACHJW010000001.1"/>
</dbReference>
<dbReference type="AlphaFoldDB" id="A0A7W7SL58"/>
<proteinExistence type="predicted"/>
<comment type="caution">
    <text evidence="1">The sequence shown here is derived from an EMBL/GenBank/DDBJ whole genome shotgun (WGS) entry which is preliminary data.</text>
</comment>
<dbReference type="EMBL" id="JACHJW010000001">
    <property type="protein sequence ID" value="MBB4956800.1"/>
    <property type="molecule type" value="Genomic_DNA"/>
</dbReference>
<dbReference type="GO" id="GO:0016829">
    <property type="term" value="F:lyase activity"/>
    <property type="evidence" value="ECO:0007669"/>
    <property type="project" value="UniProtKB-KW"/>
</dbReference>
<organism evidence="1 2">
    <name type="scientific">Micromonospora polyrhachis</name>
    <dbReference type="NCBI Taxonomy" id="1282883"/>
    <lineage>
        <taxon>Bacteria</taxon>
        <taxon>Bacillati</taxon>
        <taxon>Actinomycetota</taxon>
        <taxon>Actinomycetes</taxon>
        <taxon>Micromonosporales</taxon>
        <taxon>Micromonosporaceae</taxon>
        <taxon>Micromonospora</taxon>
    </lineage>
</organism>
<dbReference type="Proteomes" id="UP000578819">
    <property type="component" value="Unassembled WGS sequence"/>
</dbReference>
<protein>
    <submittedName>
        <fullName evidence="1">Formate hydrogenlyase regulatory protein HycA</fullName>
    </submittedName>
</protein>
<evidence type="ECO:0000313" key="2">
    <source>
        <dbReference type="Proteomes" id="UP000578819"/>
    </source>
</evidence>
<keyword evidence="1" id="KW-0456">Lyase</keyword>